<sequence>MSTTTVGPETSSRGADFVQSLERGLAVIRAFDSENPSLTLSEVARRTGLTRAAARRFLHTLVELGYVRSDGRLFSLRPLVLQLGYAYLSGQTLPDVALPHLRDFVAQVHQSTSVSVLDGDDVVYIARAAAKRIMAVQITIGTRFPAHQTSMGRVLLAYADPAWLADYLARIELTPTTPLTITSVDRLAQVLAQVRRDGYALVDQELELGLRSLAVPIHDPSGAVVAAVNTSMQATHGDADERAAELLPILRATADAIEADLRLNG</sequence>
<evidence type="ECO:0000256" key="2">
    <source>
        <dbReference type="ARBA" id="ARBA00023125"/>
    </source>
</evidence>
<dbReference type="GO" id="GO:0003677">
    <property type="term" value="F:DNA binding"/>
    <property type="evidence" value="ECO:0007669"/>
    <property type="project" value="UniProtKB-KW"/>
</dbReference>
<dbReference type="InterPro" id="IPR036388">
    <property type="entry name" value="WH-like_DNA-bd_sf"/>
</dbReference>
<name>W9GKJ2_9MICO</name>
<protein>
    <submittedName>
        <fullName evidence="6">IclR family transcriptional regulator</fullName>
    </submittedName>
</protein>
<accession>W9GKJ2</accession>
<dbReference type="OrthoDB" id="3734039at2"/>
<dbReference type="InterPro" id="IPR012794">
    <property type="entry name" value="PcaR_PcaU"/>
</dbReference>
<comment type="caution">
    <text evidence="6">The sequence shown here is derived from an EMBL/GenBank/DDBJ whole genome shotgun (WGS) entry which is preliminary data.</text>
</comment>
<dbReference type="Gene3D" id="1.10.10.10">
    <property type="entry name" value="Winged helix-like DNA-binding domain superfamily/Winged helix DNA-binding domain"/>
    <property type="match status" value="1"/>
</dbReference>
<dbReference type="Proteomes" id="UP000019494">
    <property type="component" value="Unassembled WGS sequence"/>
</dbReference>
<keyword evidence="2" id="KW-0238">DNA-binding</keyword>
<keyword evidence="7" id="KW-1185">Reference proteome</keyword>
<dbReference type="Pfam" id="PF01614">
    <property type="entry name" value="IclR_C"/>
    <property type="match status" value="1"/>
</dbReference>
<dbReference type="InterPro" id="IPR014757">
    <property type="entry name" value="Tscrpt_reg_IclR_C"/>
</dbReference>
<dbReference type="RefSeq" id="WP_034720834.1">
    <property type="nucleotide sequence ID" value="NZ_AWQS01000252.1"/>
</dbReference>
<dbReference type="AlphaFoldDB" id="W9GKJ2"/>
<evidence type="ECO:0000313" key="6">
    <source>
        <dbReference type="EMBL" id="EWT04409.1"/>
    </source>
</evidence>
<feature type="domain" description="IclR-ED" evidence="5">
    <location>
        <begin position="79"/>
        <end position="263"/>
    </location>
</feature>
<dbReference type="SMART" id="SM00346">
    <property type="entry name" value="HTH_ICLR"/>
    <property type="match status" value="1"/>
</dbReference>
<evidence type="ECO:0000259" key="5">
    <source>
        <dbReference type="PROSITE" id="PS51078"/>
    </source>
</evidence>
<dbReference type="PROSITE" id="PS51077">
    <property type="entry name" value="HTH_ICLR"/>
    <property type="match status" value="1"/>
</dbReference>
<dbReference type="Gene3D" id="3.30.450.40">
    <property type="match status" value="1"/>
</dbReference>
<dbReference type="GO" id="GO:0045893">
    <property type="term" value="P:positive regulation of DNA-templated transcription"/>
    <property type="evidence" value="ECO:0007669"/>
    <property type="project" value="InterPro"/>
</dbReference>
<evidence type="ECO:0000256" key="3">
    <source>
        <dbReference type="ARBA" id="ARBA00023163"/>
    </source>
</evidence>
<dbReference type="PANTHER" id="PTHR30136:SF34">
    <property type="entry name" value="TRANSCRIPTIONAL REGULATOR"/>
    <property type="match status" value="1"/>
</dbReference>
<reference evidence="7" key="1">
    <citation type="submission" date="2013-08" db="EMBL/GenBank/DDBJ databases">
        <title>Intrasporangium oryzae NRRL B-24470.</title>
        <authorList>
            <person name="Liu H."/>
            <person name="Wang G."/>
        </authorList>
    </citation>
    <scope>NUCLEOTIDE SEQUENCE [LARGE SCALE GENOMIC DNA]</scope>
    <source>
        <strain evidence="7">Q5-1</strain>
    </source>
</reference>
<feature type="domain" description="HTH iclR-type" evidence="4">
    <location>
        <begin position="18"/>
        <end position="78"/>
    </location>
</feature>
<dbReference type="PATRIC" id="fig|584657.3.peg.3720"/>
<gene>
    <name evidence="6" type="ORF">N864_05265</name>
</gene>
<evidence type="ECO:0000256" key="1">
    <source>
        <dbReference type="ARBA" id="ARBA00023015"/>
    </source>
</evidence>
<evidence type="ECO:0000259" key="4">
    <source>
        <dbReference type="PROSITE" id="PS51077"/>
    </source>
</evidence>
<dbReference type="SUPFAM" id="SSF46785">
    <property type="entry name" value="Winged helix' DNA-binding domain"/>
    <property type="match status" value="1"/>
</dbReference>
<organism evidence="6 7">
    <name type="scientific">Intrasporangium chromatireducens Q5-1</name>
    <dbReference type="NCBI Taxonomy" id="584657"/>
    <lineage>
        <taxon>Bacteria</taxon>
        <taxon>Bacillati</taxon>
        <taxon>Actinomycetota</taxon>
        <taxon>Actinomycetes</taxon>
        <taxon>Micrococcales</taxon>
        <taxon>Intrasporangiaceae</taxon>
        <taxon>Intrasporangium</taxon>
    </lineage>
</organism>
<dbReference type="InterPro" id="IPR029016">
    <property type="entry name" value="GAF-like_dom_sf"/>
</dbReference>
<proteinExistence type="predicted"/>
<keyword evidence="1" id="KW-0805">Transcription regulation</keyword>
<keyword evidence="3" id="KW-0804">Transcription</keyword>
<dbReference type="InterPro" id="IPR005471">
    <property type="entry name" value="Tscrpt_reg_IclR_N"/>
</dbReference>
<dbReference type="NCBIfam" id="TIGR02431">
    <property type="entry name" value="pcaR_pcaU"/>
    <property type="match status" value="1"/>
</dbReference>
<dbReference type="GO" id="GO:0046278">
    <property type="term" value="P:3,4-dihydroxybenzoate metabolic process"/>
    <property type="evidence" value="ECO:0007669"/>
    <property type="project" value="InterPro"/>
</dbReference>
<dbReference type="EMBL" id="AWQS01000252">
    <property type="protein sequence ID" value="EWT04409.1"/>
    <property type="molecule type" value="Genomic_DNA"/>
</dbReference>
<evidence type="ECO:0000313" key="7">
    <source>
        <dbReference type="Proteomes" id="UP000019494"/>
    </source>
</evidence>
<dbReference type="InterPro" id="IPR036390">
    <property type="entry name" value="WH_DNA-bd_sf"/>
</dbReference>
<dbReference type="InterPro" id="IPR050707">
    <property type="entry name" value="HTH_MetabolicPath_Reg"/>
</dbReference>
<dbReference type="Pfam" id="PF09339">
    <property type="entry name" value="HTH_IclR"/>
    <property type="match status" value="1"/>
</dbReference>
<dbReference type="PROSITE" id="PS51078">
    <property type="entry name" value="ICLR_ED"/>
    <property type="match status" value="1"/>
</dbReference>
<dbReference type="SUPFAM" id="SSF55781">
    <property type="entry name" value="GAF domain-like"/>
    <property type="match status" value="1"/>
</dbReference>
<dbReference type="PANTHER" id="PTHR30136">
    <property type="entry name" value="HELIX-TURN-HELIX TRANSCRIPTIONAL REGULATOR, ICLR FAMILY"/>
    <property type="match status" value="1"/>
</dbReference>
<dbReference type="GO" id="GO:0003700">
    <property type="term" value="F:DNA-binding transcription factor activity"/>
    <property type="evidence" value="ECO:0007669"/>
    <property type="project" value="TreeGrafter"/>
</dbReference>
<dbReference type="GO" id="GO:0045892">
    <property type="term" value="P:negative regulation of DNA-templated transcription"/>
    <property type="evidence" value="ECO:0007669"/>
    <property type="project" value="TreeGrafter"/>
</dbReference>